<protein>
    <recommendedName>
        <fullName evidence="4">Adenylate cyclase</fullName>
    </recommendedName>
</protein>
<keyword evidence="3" id="KW-1185">Reference proteome</keyword>
<reference evidence="2 3" key="1">
    <citation type="submission" date="2020-09" db="EMBL/GenBank/DDBJ databases">
        <authorList>
            <person name="Yoon J.-W."/>
        </authorList>
    </citation>
    <scope>NUCLEOTIDE SEQUENCE [LARGE SCALE GENOMIC DNA]</scope>
    <source>
        <strain evidence="2 3">KMU-140</strain>
    </source>
</reference>
<dbReference type="SUPFAM" id="SSF48452">
    <property type="entry name" value="TPR-like"/>
    <property type="match status" value="1"/>
</dbReference>
<name>A0ABR8KN16_9SPHN</name>
<gene>
    <name evidence="2" type="ORF">IB285_00035</name>
</gene>
<comment type="caution">
    <text evidence="2">The sequence shown here is derived from an EMBL/GenBank/DDBJ whole genome shotgun (WGS) entry which is preliminary data.</text>
</comment>
<keyword evidence="1" id="KW-0812">Transmembrane</keyword>
<keyword evidence="1" id="KW-1133">Transmembrane helix</keyword>
<evidence type="ECO:0000256" key="1">
    <source>
        <dbReference type="SAM" id="Phobius"/>
    </source>
</evidence>
<accession>A0ABR8KN16</accession>
<sequence>MVTQQEQSLMNFNHQLTLEAERVLGDVIFQRAPIQSQLLRFLVAKALAGGAPPTQYEIAVDGLGKDEDYDVEADSYPRVQISRLRRSLENYYARNLPGNGLGLQLDSGSYGLTLAAVEATPNTNLNRDAESEPVAEARQNAALPMRLVGAAALGLVGLVTTLLMIMGGSAPIESGGPEKPSTALILDSDEELAGLGLPQGLTDTARQIAEIQLAGSFVSKPLAHVADTGDADYFLTLNFGPGTKADIAAQIALADVEGEILYLNSIPFNPLAPEDFETELEASLVYMTSPTGAIAQAELPRRSDHTSSDYACFLAIENRRSNGDTTAKMVDDCLDRYPNSSYRAFWYARRAFARYQNAVIDGRPIEKSGQGWSDLRKALEADRYNAFANFSAAKIELANGDCDEARGYVNRALERGGSYPALIAAIETNAAACAASPSEARAFASRIRTLARFNPDPDPLLHLYLVAGLLAANDRETAEIISRRATIENPEGLIEETSDLLRRSLEDPDFAKSNREELAQAIYLFLWNKRTTQNVLKTLLV</sequence>
<keyword evidence="1" id="KW-0472">Membrane</keyword>
<dbReference type="RefSeq" id="WP_190786260.1">
    <property type="nucleotide sequence ID" value="NZ_JACXLC010000001.1"/>
</dbReference>
<evidence type="ECO:0000313" key="3">
    <source>
        <dbReference type="Proteomes" id="UP000635384"/>
    </source>
</evidence>
<evidence type="ECO:0000313" key="2">
    <source>
        <dbReference type="EMBL" id="MBD2840637.1"/>
    </source>
</evidence>
<dbReference type="InterPro" id="IPR011990">
    <property type="entry name" value="TPR-like_helical_dom_sf"/>
</dbReference>
<dbReference type="Proteomes" id="UP000635384">
    <property type="component" value="Unassembled WGS sequence"/>
</dbReference>
<feature type="transmembrane region" description="Helical" evidence="1">
    <location>
        <begin position="147"/>
        <end position="167"/>
    </location>
</feature>
<proteinExistence type="predicted"/>
<evidence type="ECO:0008006" key="4">
    <source>
        <dbReference type="Google" id="ProtNLM"/>
    </source>
</evidence>
<dbReference type="EMBL" id="JACXLC010000001">
    <property type="protein sequence ID" value="MBD2840637.1"/>
    <property type="molecule type" value="Genomic_DNA"/>
</dbReference>
<organism evidence="2 3">
    <name type="scientific">Erythrobacter rubeus</name>
    <dbReference type="NCBI Taxonomy" id="2760803"/>
    <lineage>
        <taxon>Bacteria</taxon>
        <taxon>Pseudomonadati</taxon>
        <taxon>Pseudomonadota</taxon>
        <taxon>Alphaproteobacteria</taxon>
        <taxon>Sphingomonadales</taxon>
        <taxon>Erythrobacteraceae</taxon>
        <taxon>Erythrobacter/Porphyrobacter group</taxon>
        <taxon>Erythrobacter</taxon>
    </lineage>
</organism>